<name>A0A2U1JVU5_9BACI</name>
<evidence type="ECO:0000313" key="2">
    <source>
        <dbReference type="Proteomes" id="UP000245998"/>
    </source>
</evidence>
<dbReference type="Proteomes" id="UP000245998">
    <property type="component" value="Unassembled WGS sequence"/>
</dbReference>
<gene>
    <name evidence="1" type="ORF">DCC39_13485</name>
</gene>
<proteinExistence type="predicted"/>
<reference evidence="1 2" key="1">
    <citation type="submission" date="2018-04" db="EMBL/GenBank/DDBJ databases">
        <title>Camelliibacillus theae gen. nov., sp. nov., isolated from Pu'er tea.</title>
        <authorList>
            <person name="Niu L."/>
        </authorList>
    </citation>
    <scope>NUCLEOTIDE SEQUENCE [LARGE SCALE GENOMIC DNA]</scope>
    <source>
        <strain evidence="1 2">T8</strain>
    </source>
</reference>
<comment type="caution">
    <text evidence="1">The sequence shown here is derived from an EMBL/GenBank/DDBJ whole genome shotgun (WGS) entry which is preliminary data.</text>
</comment>
<protein>
    <submittedName>
        <fullName evidence="1">Uncharacterized protein</fullName>
    </submittedName>
</protein>
<dbReference type="EMBL" id="QCZG01000030">
    <property type="protein sequence ID" value="PWA09262.1"/>
    <property type="molecule type" value="Genomic_DNA"/>
</dbReference>
<dbReference type="AlphaFoldDB" id="A0A2U1JVU5"/>
<keyword evidence="2" id="KW-1185">Reference proteome</keyword>
<organism evidence="1 2">
    <name type="scientific">Pueribacillus theae</name>
    <dbReference type="NCBI Taxonomy" id="2171751"/>
    <lineage>
        <taxon>Bacteria</taxon>
        <taxon>Bacillati</taxon>
        <taxon>Bacillota</taxon>
        <taxon>Bacilli</taxon>
        <taxon>Bacillales</taxon>
        <taxon>Bacillaceae</taxon>
        <taxon>Pueribacillus</taxon>
    </lineage>
</organism>
<accession>A0A2U1JVU5</accession>
<evidence type="ECO:0000313" key="1">
    <source>
        <dbReference type="EMBL" id="PWA09262.1"/>
    </source>
</evidence>
<sequence length="68" mass="7941">MKENFITFEEGNKSYVVLTIYKDQFLYTPIDREAKKIEKTFNLIDIKSVESFSNESIGSIGFRKTSHN</sequence>